<gene>
    <name evidence="9 13" type="primary">lspA</name>
    <name evidence="13" type="ORF">GW590_20045</name>
</gene>
<dbReference type="GO" id="GO:0005886">
    <property type="term" value="C:plasma membrane"/>
    <property type="evidence" value="ECO:0007669"/>
    <property type="project" value="UniProtKB-SubCell"/>
</dbReference>
<evidence type="ECO:0000256" key="6">
    <source>
        <dbReference type="ARBA" id="ARBA00022801"/>
    </source>
</evidence>
<feature type="transmembrane region" description="Helical" evidence="9">
    <location>
        <begin position="66"/>
        <end position="86"/>
    </location>
</feature>
<comment type="pathway">
    <text evidence="9">Protein modification; lipoprotein biosynthesis (signal peptide cleavage).</text>
</comment>
<keyword evidence="12" id="KW-0732">Signal</keyword>
<keyword evidence="4 9" id="KW-0812">Transmembrane</keyword>
<dbReference type="AlphaFoldDB" id="A0A848ML81"/>
<sequence>MNLRKRLSLMFAVFAVSVLIDQLSKAIAKATLSMDVVREYFGGSLKLVLTHNDGAFLSLGEALPSALRHTLLLIGVGIFLLGLVIYTALNKRADTGTIIALSMVFSGGLSNLLDRIIYGGYVVDFLNFSLGSWHTGVFNVADIAIMAGAVMLFLVGFKGKSRSVLG</sequence>
<dbReference type="UniPathway" id="UPA00665"/>
<evidence type="ECO:0000313" key="13">
    <source>
        <dbReference type="EMBL" id="NMP29147.1"/>
    </source>
</evidence>
<keyword evidence="3 9" id="KW-0645">Protease</keyword>
<keyword evidence="14" id="KW-1185">Reference proteome</keyword>
<proteinExistence type="inferred from homology"/>
<dbReference type="PROSITE" id="PS00855">
    <property type="entry name" value="SPASE_II"/>
    <property type="match status" value="1"/>
</dbReference>
<reference evidence="13 14" key="1">
    <citation type="submission" date="2020-01" db="EMBL/GenBank/DDBJ databases">
        <authorList>
            <person name="Lee S.D."/>
        </authorList>
    </citation>
    <scope>NUCLEOTIDE SEQUENCE [LARGE SCALE GENOMIC DNA]</scope>
    <source>
        <strain evidence="13 14">SAP-1</strain>
    </source>
</reference>
<evidence type="ECO:0000313" key="14">
    <source>
        <dbReference type="Proteomes" id="UP000585363"/>
    </source>
</evidence>
<dbReference type="HAMAP" id="MF_00161">
    <property type="entry name" value="LspA"/>
    <property type="match status" value="1"/>
</dbReference>
<evidence type="ECO:0000256" key="2">
    <source>
        <dbReference type="ARBA" id="ARBA00022475"/>
    </source>
</evidence>
<dbReference type="EMBL" id="JAADJU010000012">
    <property type="protein sequence ID" value="NMP29147.1"/>
    <property type="molecule type" value="Genomic_DNA"/>
</dbReference>
<keyword evidence="6 9" id="KW-0378">Hydrolase</keyword>
<dbReference type="PANTHER" id="PTHR33695:SF1">
    <property type="entry name" value="LIPOPROTEIN SIGNAL PEPTIDASE"/>
    <property type="match status" value="1"/>
</dbReference>
<comment type="caution">
    <text evidence="9">Lacks conserved residue(s) required for the propagation of feature annotation.</text>
</comment>
<evidence type="ECO:0000256" key="3">
    <source>
        <dbReference type="ARBA" id="ARBA00022670"/>
    </source>
</evidence>
<dbReference type="GO" id="GO:0006508">
    <property type="term" value="P:proteolysis"/>
    <property type="evidence" value="ECO:0007669"/>
    <property type="project" value="UniProtKB-KW"/>
</dbReference>
<evidence type="ECO:0000256" key="11">
    <source>
        <dbReference type="RuleBase" id="RU004181"/>
    </source>
</evidence>
<dbReference type="GO" id="GO:0004190">
    <property type="term" value="F:aspartic-type endopeptidase activity"/>
    <property type="evidence" value="ECO:0007669"/>
    <property type="project" value="UniProtKB-UniRule"/>
</dbReference>
<dbReference type="NCBIfam" id="TIGR00077">
    <property type="entry name" value="lspA"/>
    <property type="match status" value="1"/>
</dbReference>
<feature type="active site" evidence="9">
    <location>
        <position position="142"/>
    </location>
</feature>
<dbReference type="EC" id="3.4.23.36" evidence="9"/>
<evidence type="ECO:0000256" key="4">
    <source>
        <dbReference type="ARBA" id="ARBA00022692"/>
    </source>
</evidence>
<dbReference type="Pfam" id="PF01252">
    <property type="entry name" value="Peptidase_A8"/>
    <property type="match status" value="1"/>
</dbReference>
<comment type="catalytic activity">
    <reaction evidence="9 10">
        <text>Release of signal peptides from bacterial membrane prolipoproteins. Hydrolyzes -Xaa-Yaa-Zaa-|-(S,diacylglyceryl)Cys-, in which Xaa is hydrophobic (preferably Leu), and Yaa (Ala or Ser) and Zaa (Gly or Ala) have small, neutral side chains.</text>
        <dbReference type="EC" id="3.4.23.36"/>
    </reaction>
</comment>
<reference evidence="13 14" key="2">
    <citation type="submission" date="2020-06" db="EMBL/GenBank/DDBJ databases">
        <title>Polyphasic characterization of a Rahnella strain isolated from tree sap.</title>
        <authorList>
            <person name="Kim I.S."/>
        </authorList>
    </citation>
    <scope>NUCLEOTIDE SEQUENCE [LARGE SCALE GENOMIC DNA]</scope>
    <source>
        <strain evidence="13 14">SAP-1</strain>
    </source>
</reference>
<evidence type="ECO:0000256" key="9">
    <source>
        <dbReference type="HAMAP-Rule" id="MF_00161"/>
    </source>
</evidence>
<feature type="signal peptide" evidence="12">
    <location>
        <begin position="1"/>
        <end position="20"/>
    </location>
</feature>
<accession>A0A848ML81</accession>
<name>A0A848ML81_9GAMM</name>
<feature type="transmembrane region" description="Helical" evidence="9">
    <location>
        <begin position="98"/>
        <end position="118"/>
    </location>
</feature>
<comment type="subcellular location">
    <subcellularLocation>
        <location evidence="9">Cell membrane</location>
        <topology evidence="9">Multi-pass membrane protein</topology>
    </subcellularLocation>
</comment>
<keyword evidence="7 9" id="KW-1133">Transmembrane helix</keyword>
<evidence type="ECO:0000256" key="5">
    <source>
        <dbReference type="ARBA" id="ARBA00022750"/>
    </source>
</evidence>
<evidence type="ECO:0000256" key="7">
    <source>
        <dbReference type="ARBA" id="ARBA00022989"/>
    </source>
</evidence>
<keyword evidence="5 9" id="KW-0064">Aspartyl protease</keyword>
<evidence type="ECO:0000256" key="8">
    <source>
        <dbReference type="ARBA" id="ARBA00023136"/>
    </source>
</evidence>
<feature type="transmembrane region" description="Helical" evidence="9">
    <location>
        <begin position="138"/>
        <end position="157"/>
    </location>
</feature>
<dbReference type="PANTHER" id="PTHR33695">
    <property type="entry name" value="LIPOPROTEIN SIGNAL PEPTIDASE"/>
    <property type="match status" value="1"/>
</dbReference>
<comment type="similarity">
    <text evidence="1 9 11">Belongs to the peptidase A8 family.</text>
</comment>
<keyword evidence="2 9" id="KW-1003">Cell membrane</keyword>
<evidence type="ECO:0000256" key="12">
    <source>
        <dbReference type="SAM" id="SignalP"/>
    </source>
</evidence>
<comment type="function">
    <text evidence="9 10">This protein specifically catalyzes the removal of signal peptides from prolipoproteins.</text>
</comment>
<feature type="chain" id="PRO_5032341305" description="Lipoprotein signal peptidase" evidence="12">
    <location>
        <begin position="21"/>
        <end position="166"/>
    </location>
</feature>
<dbReference type="Proteomes" id="UP000585363">
    <property type="component" value="Unassembled WGS sequence"/>
</dbReference>
<dbReference type="InterPro" id="IPR001872">
    <property type="entry name" value="Peptidase_A8"/>
</dbReference>
<evidence type="ECO:0000256" key="10">
    <source>
        <dbReference type="RuleBase" id="RU000594"/>
    </source>
</evidence>
<feature type="active site" evidence="9">
    <location>
        <position position="124"/>
    </location>
</feature>
<protein>
    <recommendedName>
        <fullName evidence="9">Lipoprotein signal peptidase</fullName>
        <ecNumber evidence="9">3.4.23.36</ecNumber>
    </recommendedName>
    <alternativeName>
        <fullName evidence="9">Prolipoprotein signal peptidase</fullName>
    </alternativeName>
    <alternativeName>
        <fullName evidence="9">Signal peptidase II</fullName>
        <shortName evidence="9">SPase II</shortName>
    </alternativeName>
</protein>
<evidence type="ECO:0000256" key="1">
    <source>
        <dbReference type="ARBA" id="ARBA00006139"/>
    </source>
</evidence>
<keyword evidence="8 9" id="KW-0472">Membrane</keyword>
<dbReference type="PRINTS" id="PR00781">
    <property type="entry name" value="LIPOSIGPTASE"/>
</dbReference>
<comment type="caution">
    <text evidence="13">The sequence shown here is derived from an EMBL/GenBank/DDBJ whole genome shotgun (WGS) entry which is preliminary data.</text>
</comment>
<organism evidence="13 14">
    <name type="scientific">Rouxiella aceris</name>
    <dbReference type="NCBI Taxonomy" id="2703884"/>
    <lineage>
        <taxon>Bacteria</taxon>
        <taxon>Pseudomonadati</taxon>
        <taxon>Pseudomonadota</taxon>
        <taxon>Gammaproteobacteria</taxon>
        <taxon>Enterobacterales</taxon>
        <taxon>Yersiniaceae</taxon>
        <taxon>Rouxiella</taxon>
    </lineage>
</organism>